<proteinExistence type="predicted"/>
<reference evidence="7" key="1">
    <citation type="submission" date="2018-05" db="EMBL/GenBank/DDBJ databases">
        <authorList>
            <person name="Lanie J.A."/>
            <person name="Ng W.-L."/>
            <person name="Kazmierczak K.M."/>
            <person name="Andrzejewski T.M."/>
            <person name="Davidsen T.M."/>
            <person name="Wayne K.J."/>
            <person name="Tettelin H."/>
            <person name="Glass J.I."/>
            <person name="Rusch D."/>
            <person name="Podicherti R."/>
            <person name="Tsui H.-C.T."/>
            <person name="Winkler M.E."/>
        </authorList>
    </citation>
    <scope>NUCLEOTIDE SEQUENCE</scope>
</reference>
<protein>
    <recommendedName>
        <fullName evidence="8">Cation transporter</fullName>
    </recommendedName>
</protein>
<evidence type="ECO:0000256" key="1">
    <source>
        <dbReference type="ARBA" id="ARBA00004651"/>
    </source>
</evidence>
<dbReference type="EMBL" id="UINC01008841">
    <property type="protein sequence ID" value="SVA39730.1"/>
    <property type="molecule type" value="Genomic_DNA"/>
</dbReference>
<dbReference type="InterPro" id="IPR002758">
    <property type="entry name" value="Cation_antiport_E"/>
</dbReference>
<feature type="transmembrane region" description="Helical" evidence="6">
    <location>
        <begin position="93"/>
        <end position="113"/>
    </location>
</feature>
<dbReference type="GO" id="GO:0005886">
    <property type="term" value="C:plasma membrane"/>
    <property type="evidence" value="ECO:0007669"/>
    <property type="project" value="UniProtKB-SubCell"/>
</dbReference>
<evidence type="ECO:0000256" key="2">
    <source>
        <dbReference type="ARBA" id="ARBA00022475"/>
    </source>
</evidence>
<evidence type="ECO:0000256" key="3">
    <source>
        <dbReference type="ARBA" id="ARBA00022692"/>
    </source>
</evidence>
<evidence type="ECO:0000256" key="6">
    <source>
        <dbReference type="SAM" id="Phobius"/>
    </source>
</evidence>
<dbReference type="GO" id="GO:0008324">
    <property type="term" value="F:monoatomic cation transmembrane transporter activity"/>
    <property type="evidence" value="ECO:0007669"/>
    <property type="project" value="InterPro"/>
</dbReference>
<keyword evidence="2" id="KW-1003">Cell membrane</keyword>
<keyword evidence="3 6" id="KW-0812">Transmembrane</keyword>
<evidence type="ECO:0000313" key="7">
    <source>
        <dbReference type="EMBL" id="SVA39730.1"/>
    </source>
</evidence>
<accession>A0A381VHC7</accession>
<keyword evidence="4 6" id="KW-1133">Transmembrane helix</keyword>
<dbReference type="PANTHER" id="PTHR34584">
    <property type="entry name" value="NA(+)/H(+) ANTIPORTER SUBUNIT E1"/>
    <property type="match status" value="1"/>
</dbReference>
<organism evidence="7">
    <name type="scientific">marine metagenome</name>
    <dbReference type="NCBI Taxonomy" id="408172"/>
    <lineage>
        <taxon>unclassified sequences</taxon>
        <taxon>metagenomes</taxon>
        <taxon>ecological metagenomes</taxon>
    </lineage>
</organism>
<name>A0A381VHC7_9ZZZZ</name>
<dbReference type="Pfam" id="PF01899">
    <property type="entry name" value="MNHE"/>
    <property type="match status" value="1"/>
</dbReference>
<sequence>MLESTTDRPGPPVVAPPRAAGFSLLVAVPFALLQFGLWLILSAERDWFHLGLGALTACTVAVLAARLVAQSPPIIDADGQAFRGIPWYRFVTYLPWLGAQVAVASLRVAWVVLHPRLPIDPRLVRVRAPFPHTLAKLTLANSITLTPGTVTLDVDGDDFLVHSLTESGEHELEEGTMVNRVSSLFGVTGGATERR</sequence>
<feature type="transmembrane region" description="Helical" evidence="6">
    <location>
        <begin position="20"/>
        <end position="40"/>
    </location>
</feature>
<evidence type="ECO:0008006" key="8">
    <source>
        <dbReference type="Google" id="ProtNLM"/>
    </source>
</evidence>
<keyword evidence="5 6" id="KW-0472">Membrane</keyword>
<dbReference type="PANTHER" id="PTHR34584:SF1">
    <property type="entry name" value="NA(+)_H(+) ANTIPORTER SUBUNIT E1"/>
    <property type="match status" value="1"/>
</dbReference>
<dbReference type="AlphaFoldDB" id="A0A381VHC7"/>
<comment type="subcellular location">
    <subcellularLocation>
        <location evidence="1">Cell membrane</location>
        <topology evidence="1">Multi-pass membrane protein</topology>
    </subcellularLocation>
</comment>
<gene>
    <name evidence="7" type="ORF">METZ01_LOCUS92584</name>
</gene>
<evidence type="ECO:0000256" key="4">
    <source>
        <dbReference type="ARBA" id="ARBA00022989"/>
    </source>
</evidence>
<feature type="transmembrane region" description="Helical" evidence="6">
    <location>
        <begin position="47"/>
        <end position="69"/>
    </location>
</feature>
<evidence type="ECO:0000256" key="5">
    <source>
        <dbReference type="ARBA" id="ARBA00023136"/>
    </source>
</evidence>